<protein>
    <submittedName>
        <fullName evidence="1">Uncharacterized protein</fullName>
    </submittedName>
</protein>
<accession>A0A517Z0B2</accession>
<dbReference type="RefSeq" id="WP_145366542.1">
    <property type="nucleotide sequence ID" value="NZ_CP036275.1"/>
</dbReference>
<organism evidence="1 2">
    <name type="scientific">Maioricimonas rarisocia</name>
    <dbReference type="NCBI Taxonomy" id="2528026"/>
    <lineage>
        <taxon>Bacteria</taxon>
        <taxon>Pseudomonadati</taxon>
        <taxon>Planctomycetota</taxon>
        <taxon>Planctomycetia</taxon>
        <taxon>Planctomycetales</taxon>
        <taxon>Planctomycetaceae</taxon>
        <taxon>Maioricimonas</taxon>
    </lineage>
</organism>
<dbReference type="AlphaFoldDB" id="A0A517Z0B2"/>
<sequence length="329" mass="36815">MTSQRSRRLIVLAVALLASCNLLILILPRSPPDVRSSLVAAPPAERSPLEDYVAQIASESIDECLANLNKHEDLLVAAGVWSNEPAPEVQFAACLANRRLARLFEHLQQMPPAESDRRCRAIFRDKFAIHKHELDVVMTMWEEGTPPQKPRPLFENTSALCAAVFLSAYFCPIEETLRQLDAWHRFGRSFEQRAAANPELPSVAKSSWCRRYASPESLFEANIYGMMLQDRCGVILTSERARGGFDLEGRALCRWDAYTNLRDATHQSGDAPVDTAGDLFEFQSIRSFGSIGLLHPKYRTDVVAKLRKQLLACTGTEYQPPPADEDSTP</sequence>
<evidence type="ECO:0000313" key="2">
    <source>
        <dbReference type="Proteomes" id="UP000320496"/>
    </source>
</evidence>
<keyword evidence="2" id="KW-1185">Reference proteome</keyword>
<name>A0A517Z0B2_9PLAN</name>
<dbReference type="Proteomes" id="UP000320496">
    <property type="component" value="Chromosome"/>
</dbReference>
<dbReference type="PROSITE" id="PS51257">
    <property type="entry name" value="PROKAR_LIPOPROTEIN"/>
    <property type="match status" value="1"/>
</dbReference>
<evidence type="ECO:0000313" key="1">
    <source>
        <dbReference type="EMBL" id="QDU35849.1"/>
    </source>
</evidence>
<proteinExistence type="predicted"/>
<reference evidence="1 2" key="1">
    <citation type="submission" date="2019-02" db="EMBL/GenBank/DDBJ databases">
        <title>Deep-cultivation of Planctomycetes and their phenomic and genomic characterization uncovers novel biology.</title>
        <authorList>
            <person name="Wiegand S."/>
            <person name="Jogler M."/>
            <person name="Boedeker C."/>
            <person name="Pinto D."/>
            <person name="Vollmers J."/>
            <person name="Rivas-Marin E."/>
            <person name="Kohn T."/>
            <person name="Peeters S.H."/>
            <person name="Heuer A."/>
            <person name="Rast P."/>
            <person name="Oberbeckmann S."/>
            <person name="Bunk B."/>
            <person name="Jeske O."/>
            <person name="Meyerdierks A."/>
            <person name="Storesund J.E."/>
            <person name="Kallscheuer N."/>
            <person name="Luecker S."/>
            <person name="Lage O.M."/>
            <person name="Pohl T."/>
            <person name="Merkel B.J."/>
            <person name="Hornburger P."/>
            <person name="Mueller R.-W."/>
            <person name="Bruemmer F."/>
            <person name="Labrenz M."/>
            <person name="Spormann A.M."/>
            <person name="Op den Camp H."/>
            <person name="Overmann J."/>
            <person name="Amann R."/>
            <person name="Jetten M.S.M."/>
            <person name="Mascher T."/>
            <person name="Medema M.H."/>
            <person name="Devos D.P."/>
            <person name="Kaster A.-K."/>
            <person name="Ovreas L."/>
            <person name="Rohde M."/>
            <person name="Galperin M.Y."/>
            <person name="Jogler C."/>
        </authorList>
    </citation>
    <scope>NUCLEOTIDE SEQUENCE [LARGE SCALE GENOMIC DNA]</scope>
    <source>
        <strain evidence="1 2">Mal4</strain>
    </source>
</reference>
<dbReference type="KEGG" id="mri:Mal4_01310"/>
<gene>
    <name evidence="1" type="ORF">Mal4_01310</name>
</gene>
<dbReference type="EMBL" id="CP036275">
    <property type="protein sequence ID" value="QDU35849.1"/>
    <property type="molecule type" value="Genomic_DNA"/>
</dbReference>